<keyword evidence="5" id="KW-0378">Hydrolase</keyword>
<evidence type="ECO:0000259" key="4">
    <source>
        <dbReference type="Pfam" id="PF04101"/>
    </source>
</evidence>
<feature type="domain" description="Glycosyl transferase family 28 C-terminal" evidence="4">
    <location>
        <begin position="196"/>
        <end position="343"/>
    </location>
</feature>
<evidence type="ECO:0000256" key="2">
    <source>
        <dbReference type="PIRSR" id="PIRSR620023-1"/>
    </source>
</evidence>
<feature type="active site" description="Proton acceptor" evidence="2">
    <location>
        <position position="18"/>
    </location>
</feature>
<feature type="binding site" evidence="3">
    <location>
        <position position="175"/>
    </location>
    <ligand>
        <name>substrate</name>
    </ligand>
</feature>
<dbReference type="Gene3D" id="3.40.50.11190">
    <property type="match status" value="1"/>
</dbReference>
<evidence type="ECO:0000256" key="3">
    <source>
        <dbReference type="PIRSR" id="PIRSR620023-2"/>
    </source>
</evidence>
<dbReference type="InterPro" id="IPR007235">
    <property type="entry name" value="Glyco_trans_28_C"/>
</dbReference>
<dbReference type="NCBIfam" id="TIGR03590">
    <property type="entry name" value="PseG"/>
    <property type="match status" value="1"/>
</dbReference>
<keyword evidence="6" id="KW-1185">Reference proteome</keyword>
<dbReference type="AlphaFoldDB" id="A0A419V923"/>
<evidence type="ECO:0000256" key="1">
    <source>
        <dbReference type="ARBA" id="ARBA00023136"/>
    </source>
</evidence>
<dbReference type="PANTHER" id="PTHR21015:SF22">
    <property type="entry name" value="GLYCOSYLTRANSFERASE"/>
    <property type="match status" value="1"/>
</dbReference>
<keyword evidence="1" id="KW-0472">Membrane</keyword>
<feature type="binding site" evidence="3">
    <location>
        <position position="278"/>
    </location>
    <ligand>
        <name>substrate</name>
    </ligand>
</feature>
<comment type="caution">
    <text evidence="5">The sequence shown here is derived from an EMBL/GenBank/DDBJ whole genome shotgun (WGS) entry which is preliminary data.</text>
</comment>
<protein>
    <submittedName>
        <fullName evidence="5">UDP-2,4-diacetamido-2,4, 6-trideoxy-beta-L-altropyranose hydrolase</fullName>
    </submittedName>
</protein>
<organism evidence="5 6">
    <name type="scientific">Sinobaca qinghaiensis</name>
    <dbReference type="NCBI Taxonomy" id="342944"/>
    <lineage>
        <taxon>Bacteria</taxon>
        <taxon>Bacillati</taxon>
        <taxon>Bacillota</taxon>
        <taxon>Bacilli</taxon>
        <taxon>Bacillales</taxon>
        <taxon>Sporolactobacillaceae</taxon>
        <taxon>Sinobaca</taxon>
    </lineage>
</organism>
<dbReference type="PANTHER" id="PTHR21015">
    <property type="entry name" value="UDP-N-ACETYLGLUCOSAMINE--N-ACETYLMURAMYL-(PENTAPEPTIDE) PYROPHOSPHORYL-UNDECAPRENOL N-ACETYLGLUCOSAMINE TRANSFERASE 1"/>
    <property type="match status" value="1"/>
</dbReference>
<dbReference type="SUPFAM" id="SSF53756">
    <property type="entry name" value="UDP-Glycosyltransferase/glycogen phosphorylase"/>
    <property type="match status" value="1"/>
</dbReference>
<name>A0A419V923_9BACL</name>
<dbReference type="Gene3D" id="3.40.50.2000">
    <property type="entry name" value="Glycogen Phosphorylase B"/>
    <property type="match status" value="1"/>
</dbReference>
<dbReference type="GO" id="GO:0016758">
    <property type="term" value="F:hexosyltransferase activity"/>
    <property type="evidence" value="ECO:0007669"/>
    <property type="project" value="InterPro"/>
</dbReference>
<dbReference type="Proteomes" id="UP000285120">
    <property type="component" value="Unassembled WGS sequence"/>
</dbReference>
<evidence type="ECO:0000313" key="6">
    <source>
        <dbReference type="Proteomes" id="UP000285120"/>
    </source>
</evidence>
<proteinExistence type="predicted"/>
<reference evidence="5 6" key="1">
    <citation type="submission" date="2018-09" db="EMBL/GenBank/DDBJ databases">
        <title>Genomic Encyclopedia of Archaeal and Bacterial Type Strains, Phase II (KMG-II): from individual species to whole genera.</title>
        <authorList>
            <person name="Goeker M."/>
        </authorList>
    </citation>
    <scope>NUCLEOTIDE SEQUENCE [LARGE SCALE GENOMIC DNA]</scope>
    <source>
        <strain evidence="5 6">DSM 17008</strain>
    </source>
</reference>
<accession>A0A419V923</accession>
<gene>
    <name evidence="5" type="ORF">ATL39_0746</name>
</gene>
<dbReference type="Pfam" id="PF04101">
    <property type="entry name" value="Glyco_tran_28_C"/>
    <property type="match status" value="1"/>
</dbReference>
<sequence>MKTAVIRVDASIEIGTGHVMRCLTLAEELHDDSYDVTFITSDHEGHLADFIQSKGFQVIKLKKPSKENSIKEELQHSHWLGTSQEVDAKGVLHAIAELPTIDLMVVDHYAIDYRWELIIKDRAKKMFVIDDLADRYHHCDLLLDQNFYLDMEKRYEGLVDKHCTLLLGPKYALLRKEFKEAEKKLKVRSGDIQRILVFFGGSDPTNETKKAIKAIEKIDKKNIFVDVVVGASNPNKDQVETLVNKFPNMIYHCQVSNMAELMLNADLAIGAGGSATWERCYLGLPAITIGVAYNQMEILRAVEKSGAIINLGYSSHISIENLVEQIKSLLSNNNTLKQMSIQSSKLISH</sequence>
<dbReference type="GO" id="GO:0016787">
    <property type="term" value="F:hydrolase activity"/>
    <property type="evidence" value="ECO:0007669"/>
    <property type="project" value="UniProtKB-KW"/>
</dbReference>
<dbReference type="InterPro" id="IPR020023">
    <property type="entry name" value="PseG"/>
</dbReference>
<evidence type="ECO:0000313" key="5">
    <source>
        <dbReference type="EMBL" id="RKD76527.1"/>
    </source>
</evidence>
<dbReference type="EMBL" id="RAPK01000006">
    <property type="protein sequence ID" value="RKD76527.1"/>
    <property type="molecule type" value="Genomic_DNA"/>
</dbReference>
<dbReference type="OrthoDB" id="9805604at2"/>
<dbReference type="RefSeq" id="WP_120191922.1">
    <property type="nucleotide sequence ID" value="NZ_RAPK01000006.1"/>
</dbReference>